<dbReference type="InterPro" id="IPR004675">
    <property type="entry name" value="AhpD_core"/>
</dbReference>
<dbReference type="Pfam" id="PF02627">
    <property type="entry name" value="CMD"/>
    <property type="match status" value="1"/>
</dbReference>
<dbReference type="NCBIfam" id="TIGR00778">
    <property type="entry name" value="ahpD_dom"/>
    <property type="match status" value="1"/>
</dbReference>
<dbReference type="InterPro" id="IPR029032">
    <property type="entry name" value="AhpD-like"/>
</dbReference>
<gene>
    <name evidence="2" type="ORF">NCTC10392_01308</name>
</gene>
<dbReference type="OrthoDB" id="9808310at2"/>
<sequence>MSHFPQHTPESAPEAARDKLQAGKKRFGFVPNLYAHLAEAPPALDAYFDLSNQFDKTSFSLIERQVVMLAASAENGCEFCVAAHSMMARKMAKAPDAVVDALRARGTLPDPKLQALAAFTRTMVQERGWVVGAPLEAFLAAGYTPRQALEVVLGVTMKTLSNYANHLTGTTTNPEFASEAWTRLK</sequence>
<evidence type="ECO:0000259" key="1">
    <source>
        <dbReference type="Pfam" id="PF02627"/>
    </source>
</evidence>
<dbReference type="RefSeq" id="WP_038446331.1">
    <property type="nucleotide sequence ID" value="NZ_CP008896.1"/>
</dbReference>
<dbReference type="Gene3D" id="1.20.1290.10">
    <property type="entry name" value="AhpD-like"/>
    <property type="match status" value="1"/>
</dbReference>
<keyword evidence="2" id="KW-0560">Oxidoreductase</keyword>
<reference evidence="2 3" key="1">
    <citation type="submission" date="2018-06" db="EMBL/GenBank/DDBJ databases">
        <authorList>
            <consortium name="Pathogen Informatics"/>
            <person name="Doyle S."/>
        </authorList>
    </citation>
    <scope>NUCLEOTIDE SEQUENCE [LARGE SCALE GENOMIC DNA]</scope>
    <source>
        <strain evidence="2 3">NCTC10392</strain>
    </source>
</reference>
<dbReference type="GO" id="GO:0051920">
    <property type="term" value="F:peroxiredoxin activity"/>
    <property type="evidence" value="ECO:0007669"/>
    <property type="project" value="InterPro"/>
</dbReference>
<organism evidence="2 3">
    <name type="scientific">Pseudomonas fluorescens</name>
    <dbReference type="NCBI Taxonomy" id="294"/>
    <lineage>
        <taxon>Bacteria</taxon>
        <taxon>Pseudomonadati</taxon>
        <taxon>Pseudomonadota</taxon>
        <taxon>Gammaproteobacteria</taxon>
        <taxon>Pseudomonadales</taxon>
        <taxon>Pseudomonadaceae</taxon>
        <taxon>Pseudomonas</taxon>
    </lineage>
</organism>
<dbReference type="EMBL" id="UGUS01000002">
    <property type="protein sequence ID" value="SUD29370.1"/>
    <property type="molecule type" value="Genomic_DNA"/>
</dbReference>
<dbReference type="AlphaFoldDB" id="A0A379I930"/>
<feature type="domain" description="Carboxymuconolactone decarboxylase-like" evidence="1">
    <location>
        <begin position="44"/>
        <end position="119"/>
    </location>
</feature>
<evidence type="ECO:0000313" key="2">
    <source>
        <dbReference type="EMBL" id="SUD29370.1"/>
    </source>
</evidence>
<name>A0A379I930_PSEFL</name>
<dbReference type="Proteomes" id="UP000255125">
    <property type="component" value="Unassembled WGS sequence"/>
</dbReference>
<evidence type="ECO:0000313" key="3">
    <source>
        <dbReference type="Proteomes" id="UP000255125"/>
    </source>
</evidence>
<keyword evidence="2" id="KW-0575">Peroxidase</keyword>
<dbReference type="SUPFAM" id="SSF69118">
    <property type="entry name" value="AhpD-like"/>
    <property type="match status" value="1"/>
</dbReference>
<protein>
    <submittedName>
        <fullName evidence="2">Alkylhydroperoxidase</fullName>
    </submittedName>
</protein>
<dbReference type="KEGG" id="pfn:HZ99_23685"/>
<dbReference type="PANTHER" id="PTHR35446:SF3">
    <property type="entry name" value="CMD DOMAIN-CONTAINING PROTEIN"/>
    <property type="match status" value="1"/>
</dbReference>
<proteinExistence type="predicted"/>
<dbReference type="PANTHER" id="PTHR35446">
    <property type="entry name" value="SI:CH211-175M2.5"/>
    <property type="match status" value="1"/>
</dbReference>
<dbReference type="InterPro" id="IPR003779">
    <property type="entry name" value="CMD-like"/>
</dbReference>
<accession>A0A379I930</accession>